<evidence type="ECO:0000259" key="4">
    <source>
        <dbReference type="PROSITE" id="PS51077"/>
    </source>
</evidence>
<dbReference type="PROSITE" id="PS51078">
    <property type="entry name" value="ICLR_ED"/>
    <property type="match status" value="1"/>
</dbReference>
<comment type="caution">
    <text evidence="6">The sequence shown here is derived from an EMBL/GenBank/DDBJ whole genome shotgun (WGS) entry which is preliminary data.</text>
</comment>
<feature type="domain" description="HTH iclR-type" evidence="4">
    <location>
        <begin position="17"/>
        <end position="78"/>
    </location>
</feature>
<dbReference type="Proteomes" id="UP000284908">
    <property type="component" value="Unassembled WGS sequence"/>
</dbReference>
<dbReference type="InterPro" id="IPR036388">
    <property type="entry name" value="WH-like_DNA-bd_sf"/>
</dbReference>
<dbReference type="AlphaFoldDB" id="A0A419N4M1"/>
<dbReference type="GO" id="GO:0003677">
    <property type="term" value="F:DNA binding"/>
    <property type="evidence" value="ECO:0007669"/>
    <property type="project" value="UniProtKB-KW"/>
</dbReference>
<name>A0A419N4M1_9GAMM</name>
<dbReference type="OrthoDB" id="9790046at2"/>
<evidence type="ECO:0000313" key="7">
    <source>
        <dbReference type="Proteomes" id="UP000284908"/>
    </source>
</evidence>
<dbReference type="SMART" id="SM00346">
    <property type="entry name" value="HTH_ICLR"/>
    <property type="match status" value="1"/>
</dbReference>
<keyword evidence="3" id="KW-0804">Transcription</keyword>
<feature type="domain" description="IclR-ED" evidence="5">
    <location>
        <begin position="79"/>
        <end position="261"/>
    </location>
</feature>
<keyword evidence="2" id="KW-0238">DNA-binding</keyword>
<dbReference type="Gene3D" id="1.10.10.10">
    <property type="entry name" value="Winged helix-like DNA-binding domain superfamily/Winged helix DNA-binding domain"/>
    <property type="match status" value="1"/>
</dbReference>
<dbReference type="Pfam" id="PF01614">
    <property type="entry name" value="IclR_C"/>
    <property type="match status" value="1"/>
</dbReference>
<dbReference type="PANTHER" id="PTHR30136:SF35">
    <property type="entry name" value="HTH-TYPE TRANSCRIPTIONAL REGULATOR RV1719"/>
    <property type="match status" value="1"/>
</dbReference>
<reference evidence="6 7" key="1">
    <citation type="submission" date="2018-09" db="EMBL/GenBank/DDBJ databases">
        <authorList>
            <person name="Le Fleche-Mateos A."/>
        </authorList>
    </citation>
    <scope>NUCLEOTIDE SEQUENCE [LARGE SCALE GENOMIC DNA]</scope>
    <source>
        <strain evidence="6 7">DSM 27399</strain>
    </source>
</reference>
<dbReference type="Pfam" id="PF09339">
    <property type="entry name" value="HTH_IclR"/>
    <property type="match status" value="1"/>
</dbReference>
<evidence type="ECO:0000256" key="2">
    <source>
        <dbReference type="ARBA" id="ARBA00023125"/>
    </source>
</evidence>
<keyword evidence="1" id="KW-0805">Transcription regulation</keyword>
<dbReference type="PANTHER" id="PTHR30136">
    <property type="entry name" value="HELIX-TURN-HELIX TRANSCRIPTIONAL REGULATOR, ICLR FAMILY"/>
    <property type="match status" value="1"/>
</dbReference>
<dbReference type="InterPro" id="IPR005471">
    <property type="entry name" value="Tscrpt_reg_IclR_N"/>
</dbReference>
<evidence type="ECO:0000256" key="1">
    <source>
        <dbReference type="ARBA" id="ARBA00023015"/>
    </source>
</evidence>
<dbReference type="SUPFAM" id="SSF55781">
    <property type="entry name" value="GAF domain-like"/>
    <property type="match status" value="1"/>
</dbReference>
<protein>
    <submittedName>
        <fullName evidence="6">IclR family transcriptional regulator</fullName>
    </submittedName>
</protein>
<dbReference type="GO" id="GO:0045892">
    <property type="term" value="P:negative regulation of DNA-templated transcription"/>
    <property type="evidence" value="ECO:0007669"/>
    <property type="project" value="TreeGrafter"/>
</dbReference>
<sequence>MTQENEEQSPQQRRPRTSGIDRAIQVLDLLQQQQQSLTCYEMAKAVGAPLSTIYSVVDDLVKKSMLERQKNGLIWLGPRLYYYGLSYGRNLDLLTVATQEMENLSRQCGEVIQICGRDDDKMVVLAMAEGRDHFQVSSRVGTRIPLNWSASGRLLVGHLSLEERLALFTTSAPPSPTGKAETDPQRLAQSAFTALEQRLSIQANESDFSVACIASPICDSSGACRATISIVVPASKVDQTLPDLRALAQNGAEMIETRLGWRPLLA</sequence>
<dbReference type="InterPro" id="IPR036390">
    <property type="entry name" value="WH_DNA-bd_sf"/>
</dbReference>
<dbReference type="SUPFAM" id="SSF46785">
    <property type="entry name" value="Winged helix' DNA-binding domain"/>
    <property type="match status" value="1"/>
</dbReference>
<accession>A0A419N4M1</accession>
<dbReference type="Gene3D" id="3.30.450.40">
    <property type="match status" value="1"/>
</dbReference>
<dbReference type="InterPro" id="IPR029016">
    <property type="entry name" value="GAF-like_dom_sf"/>
</dbReference>
<dbReference type="EMBL" id="RAHH01000027">
    <property type="protein sequence ID" value="RJT39832.1"/>
    <property type="molecule type" value="Genomic_DNA"/>
</dbReference>
<dbReference type="RefSeq" id="WP_120134400.1">
    <property type="nucleotide sequence ID" value="NZ_RAHH01000027.1"/>
</dbReference>
<organism evidence="6 7">
    <name type="scientific">Rahnella woolbedingensis</name>
    <dbReference type="NCBI Taxonomy" id="1510574"/>
    <lineage>
        <taxon>Bacteria</taxon>
        <taxon>Pseudomonadati</taxon>
        <taxon>Pseudomonadota</taxon>
        <taxon>Gammaproteobacteria</taxon>
        <taxon>Enterobacterales</taxon>
        <taxon>Yersiniaceae</taxon>
        <taxon>Rahnella</taxon>
    </lineage>
</organism>
<keyword evidence="7" id="KW-1185">Reference proteome</keyword>
<dbReference type="InterPro" id="IPR014757">
    <property type="entry name" value="Tscrpt_reg_IclR_C"/>
</dbReference>
<dbReference type="InterPro" id="IPR050707">
    <property type="entry name" value="HTH_MetabolicPath_Reg"/>
</dbReference>
<evidence type="ECO:0000259" key="5">
    <source>
        <dbReference type="PROSITE" id="PS51078"/>
    </source>
</evidence>
<dbReference type="GO" id="GO:0003700">
    <property type="term" value="F:DNA-binding transcription factor activity"/>
    <property type="evidence" value="ECO:0007669"/>
    <property type="project" value="TreeGrafter"/>
</dbReference>
<evidence type="ECO:0000313" key="6">
    <source>
        <dbReference type="EMBL" id="RJT39832.1"/>
    </source>
</evidence>
<proteinExistence type="predicted"/>
<dbReference type="PROSITE" id="PS51077">
    <property type="entry name" value="HTH_ICLR"/>
    <property type="match status" value="1"/>
</dbReference>
<evidence type="ECO:0000256" key="3">
    <source>
        <dbReference type="ARBA" id="ARBA00023163"/>
    </source>
</evidence>
<gene>
    <name evidence="6" type="ORF">D6C13_19885</name>
</gene>